<evidence type="ECO:0000313" key="2">
    <source>
        <dbReference type="Proteomes" id="UP000265618"/>
    </source>
</evidence>
<accession>A0A9K3CZV5</accession>
<gene>
    <name evidence="1" type="ORF">KIPB_008014</name>
</gene>
<reference evidence="1 2" key="1">
    <citation type="journal article" date="2018" name="PLoS ONE">
        <title>The draft genome of Kipferlia bialata reveals reductive genome evolution in fornicate parasites.</title>
        <authorList>
            <person name="Tanifuji G."/>
            <person name="Takabayashi S."/>
            <person name="Kume K."/>
            <person name="Takagi M."/>
            <person name="Nakayama T."/>
            <person name="Kamikawa R."/>
            <person name="Inagaki Y."/>
            <person name="Hashimoto T."/>
        </authorList>
    </citation>
    <scope>NUCLEOTIDE SEQUENCE [LARGE SCALE GENOMIC DNA]</scope>
    <source>
        <strain evidence="1">NY0173</strain>
    </source>
</reference>
<dbReference type="AlphaFoldDB" id="A0A9K3CZV5"/>
<name>A0A9K3CZV5_9EUKA</name>
<evidence type="ECO:0000313" key="1">
    <source>
        <dbReference type="EMBL" id="GIQ86206.1"/>
    </source>
</evidence>
<sequence length="103" mass="11377">MGIGVADCFPPLRHMAEAVSTDNNALQEGFVRDLQLQLETLVELTLDRSGERMKADMLKLSTMEMNTSPLMPLLFGGNNKHAANMIALGSWLDQIQEVLTEDS</sequence>
<dbReference type="Proteomes" id="UP000265618">
    <property type="component" value="Unassembled WGS sequence"/>
</dbReference>
<dbReference type="EMBL" id="BDIP01002377">
    <property type="protein sequence ID" value="GIQ86206.1"/>
    <property type="molecule type" value="Genomic_DNA"/>
</dbReference>
<organism evidence="1 2">
    <name type="scientific">Kipferlia bialata</name>
    <dbReference type="NCBI Taxonomy" id="797122"/>
    <lineage>
        <taxon>Eukaryota</taxon>
        <taxon>Metamonada</taxon>
        <taxon>Carpediemonas-like organisms</taxon>
        <taxon>Kipferlia</taxon>
    </lineage>
</organism>
<protein>
    <submittedName>
        <fullName evidence="1">Uncharacterized protein</fullName>
    </submittedName>
</protein>
<comment type="caution">
    <text evidence="1">The sequence shown here is derived from an EMBL/GenBank/DDBJ whole genome shotgun (WGS) entry which is preliminary data.</text>
</comment>
<proteinExistence type="predicted"/>
<keyword evidence="2" id="KW-1185">Reference proteome</keyword>